<keyword evidence="1" id="KW-0805">Transcription regulation</keyword>
<dbReference type="InterPro" id="IPR028349">
    <property type="entry name" value="PafC-like"/>
</dbReference>
<dbReference type="InterPro" id="IPR013196">
    <property type="entry name" value="HTH_11"/>
</dbReference>
<sequence length="326" mass="37442">MKLERILAILVLLLHRGKVTAQEMCDQFEVSRRTIYRDMEVLSAAGFPIVSYAGKDGGFALLDTYKLDRFTFSTEERQQLTVSLQAVQELLGEKETALVKAKLELLERPEPEGKLPIFSLSEATLHRSAIEQETRHKLDRIRGILQQAAGLEFDYIAASGDRTKRKVQPLQLQLKNGSWYLEAWCSTRRDTRSFKLTRMARLDIIDREQLKSLSWMEGQQPIAERKSQSSKQQSQKPDDLLGEQVRLVFARSQLGKLVDFFLEQELQEQENGEIEVTLEHDHPGSLIPFLLMFGSHVRVKAPKWLQERYHAEVAAMYTAVIAKKTQ</sequence>
<dbReference type="InterPro" id="IPR026881">
    <property type="entry name" value="WYL_dom"/>
</dbReference>
<dbReference type="InterPro" id="IPR001034">
    <property type="entry name" value="DeoR_HTH"/>
</dbReference>
<dbReference type="InterPro" id="IPR036388">
    <property type="entry name" value="WH-like_DNA-bd_sf"/>
</dbReference>
<dbReference type="InterPro" id="IPR057727">
    <property type="entry name" value="WCX_dom"/>
</dbReference>
<dbReference type="PROSITE" id="PS51000">
    <property type="entry name" value="HTH_DEOR_2"/>
    <property type="match status" value="1"/>
</dbReference>
<keyword evidence="5" id="KW-1185">Reference proteome</keyword>
<accession>A0ABT9CFW3</accession>
<comment type="caution">
    <text evidence="4">The sequence shown here is derived from an EMBL/GenBank/DDBJ whole genome shotgun (WGS) entry which is preliminary data.</text>
</comment>
<dbReference type="EMBL" id="JAUQTB010000013">
    <property type="protein sequence ID" value="MDO7908166.1"/>
    <property type="molecule type" value="Genomic_DNA"/>
</dbReference>
<dbReference type="PANTHER" id="PTHR34580:SF8">
    <property type="entry name" value="WYL DOMAIN-CONTAINING PROTEIN"/>
    <property type="match status" value="1"/>
</dbReference>
<protein>
    <submittedName>
        <fullName evidence="4">YafY family protein</fullName>
    </submittedName>
</protein>
<dbReference type="Proteomes" id="UP001240171">
    <property type="component" value="Unassembled WGS sequence"/>
</dbReference>
<evidence type="ECO:0000259" key="3">
    <source>
        <dbReference type="PROSITE" id="PS51000"/>
    </source>
</evidence>
<name>A0ABT9CFW3_9BACL</name>
<dbReference type="Pfam" id="PF25583">
    <property type="entry name" value="WCX"/>
    <property type="match status" value="1"/>
</dbReference>
<gene>
    <name evidence="4" type="ORF">Q5741_17320</name>
</gene>
<keyword evidence="2" id="KW-0804">Transcription</keyword>
<dbReference type="InterPro" id="IPR051534">
    <property type="entry name" value="CBASS_pafABC_assoc_protein"/>
</dbReference>
<dbReference type="RefSeq" id="WP_305025390.1">
    <property type="nucleotide sequence ID" value="NZ_JAUQTB010000013.1"/>
</dbReference>
<dbReference type="InterPro" id="IPR036390">
    <property type="entry name" value="WH_DNA-bd_sf"/>
</dbReference>
<dbReference type="Gene3D" id="1.10.10.10">
    <property type="entry name" value="Winged helix-like DNA-binding domain superfamily/Winged helix DNA-binding domain"/>
    <property type="match status" value="1"/>
</dbReference>
<dbReference type="PANTHER" id="PTHR34580">
    <property type="match status" value="1"/>
</dbReference>
<organism evidence="4 5">
    <name type="scientific">Paenibacillus lacisoli</name>
    <dbReference type="NCBI Taxonomy" id="3064525"/>
    <lineage>
        <taxon>Bacteria</taxon>
        <taxon>Bacillati</taxon>
        <taxon>Bacillota</taxon>
        <taxon>Bacilli</taxon>
        <taxon>Bacillales</taxon>
        <taxon>Paenibacillaceae</taxon>
        <taxon>Paenibacillus</taxon>
    </lineage>
</organism>
<evidence type="ECO:0000256" key="1">
    <source>
        <dbReference type="ARBA" id="ARBA00023015"/>
    </source>
</evidence>
<proteinExistence type="predicted"/>
<dbReference type="PIRSF" id="PIRSF016838">
    <property type="entry name" value="PafC"/>
    <property type="match status" value="1"/>
</dbReference>
<evidence type="ECO:0000313" key="5">
    <source>
        <dbReference type="Proteomes" id="UP001240171"/>
    </source>
</evidence>
<evidence type="ECO:0000256" key="2">
    <source>
        <dbReference type="ARBA" id="ARBA00023163"/>
    </source>
</evidence>
<dbReference type="Pfam" id="PF08279">
    <property type="entry name" value="HTH_11"/>
    <property type="match status" value="1"/>
</dbReference>
<dbReference type="Pfam" id="PF13280">
    <property type="entry name" value="WYL"/>
    <property type="match status" value="1"/>
</dbReference>
<dbReference type="PROSITE" id="PS52050">
    <property type="entry name" value="WYL"/>
    <property type="match status" value="1"/>
</dbReference>
<reference evidence="4 5" key="1">
    <citation type="submission" date="2023-07" db="EMBL/GenBank/DDBJ databases">
        <title>Paenibacillus sp. JX-17 nov. isolated from soil.</title>
        <authorList>
            <person name="Wan Y."/>
            <person name="Liu B."/>
        </authorList>
    </citation>
    <scope>NUCLEOTIDE SEQUENCE [LARGE SCALE GENOMIC DNA]</scope>
    <source>
        <strain evidence="4 5">JX-17</strain>
    </source>
</reference>
<evidence type="ECO:0000313" key="4">
    <source>
        <dbReference type="EMBL" id="MDO7908166.1"/>
    </source>
</evidence>
<dbReference type="SUPFAM" id="SSF46785">
    <property type="entry name" value="Winged helix' DNA-binding domain"/>
    <property type="match status" value="1"/>
</dbReference>
<feature type="domain" description="HTH deoR-type" evidence="3">
    <location>
        <begin position="2"/>
        <end position="57"/>
    </location>
</feature>